<name>A0A6V7PIF4_ANACO</name>
<reference evidence="2" key="1">
    <citation type="submission" date="2020-07" db="EMBL/GenBank/DDBJ databases">
        <authorList>
            <person name="Lin J."/>
        </authorList>
    </citation>
    <scope>NUCLEOTIDE SEQUENCE</scope>
</reference>
<proteinExistence type="predicted"/>
<feature type="domain" description="KIB1-4 beta-propeller" evidence="1">
    <location>
        <begin position="83"/>
        <end position="342"/>
    </location>
</feature>
<organism evidence="2">
    <name type="scientific">Ananas comosus var. bracteatus</name>
    <name type="common">red pineapple</name>
    <dbReference type="NCBI Taxonomy" id="296719"/>
    <lineage>
        <taxon>Eukaryota</taxon>
        <taxon>Viridiplantae</taxon>
        <taxon>Streptophyta</taxon>
        <taxon>Embryophyta</taxon>
        <taxon>Tracheophyta</taxon>
        <taxon>Spermatophyta</taxon>
        <taxon>Magnoliopsida</taxon>
        <taxon>Liliopsida</taxon>
        <taxon>Poales</taxon>
        <taxon>Bromeliaceae</taxon>
        <taxon>Bromelioideae</taxon>
        <taxon>Ananas</taxon>
    </lineage>
</organism>
<accession>A0A6V7PIF4</accession>
<protein>
    <recommendedName>
        <fullName evidence="1">KIB1-4 beta-propeller domain-containing protein</fullName>
    </recommendedName>
</protein>
<dbReference type="PANTHER" id="PTHR44259:SF114">
    <property type="entry name" value="OS06G0707300 PROTEIN"/>
    <property type="match status" value="1"/>
</dbReference>
<dbReference type="Pfam" id="PF03478">
    <property type="entry name" value="Beta-prop_KIB1-4"/>
    <property type="match status" value="1"/>
</dbReference>
<dbReference type="InterPro" id="IPR050942">
    <property type="entry name" value="F-box_BR-signaling"/>
</dbReference>
<dbReference type="EMBL" id="LR862148">
    <property type="protein sequence ID" value="CAD1830599.1"/>
    <property type="molecule type" value="Genomic_DNA"/>
</dbReference>
<gene>
    <name evidence="2" type="ORF">CB5_LOCUS13810</name>
</gene>
<evidence type="ECO:0000259" key="1">
    <source>
        <dbReference type="Pfam" id="PF03478"/>
    </source>
</evidence>
<sequence>METRDPKRRRATYNSWWHFTTDILIDVASKHVTSAATYATLRSVCRSWRTELPATVPAPHRLPPQLPFLLLGRRRRDLAASAFSLATKRTFALRHLADAPQSICVGSCYGWLLLLDPSLNLILRNPFTGDTIRLPPLPMSAICCHKDKLPPNQHWLVHRAILSSDPSADRDFLVVLFTTTSVFRCFTWQNGDNFWTVREYPPFLLEDIMFYEDRRCIAIGFDGGCMIFDFATANGGDGFFTKVPNLPVLGSLFLVESAGNVWLVMVSTTTSGEDEVEIYRLDLSGLPDEVTAVSESGDLGSRILFLERGNSMSVASTHFPGFEGDTIYFTKMKWPISTSWHDNSTVTVWKCQNKNGIAHPCSVEFECGVYSLWPKFWWLPPNLHEKLGE</sequence>
<evidence type="ECO:0000313" key="2">
    <source>
        <dbReference type="EMBL" id="CAD1830599.1"/>
    </source>
</evidence>
<dbReference type="InterPro" id="IPR005174">
    <property type="entry name" value="KIB1-4_b-propeller"/>
</dbReference>
<dbReference type="PANTHER" id="PTHR44259">
    <property type="entry name" value="OS07G0183000 PROTEIN-RELATED"/>
    <property type="match status" value="1"/>
</dbReference>
<dbReference type="AlphaFoldDB" id="A0A6V7PIF4"/>